<evidence type="ECO:0000256" key="1">
    <source>
        <dbReference type="ARBA" id="ARBA00007689"/>
    </source>
</evidence>
<dbReference type="Proteomes" id="UP000249393">
    <property type="component" value="Unassembled WGS sequence"/>
</dbReference>
<accession>A0A2W5UUE4</accession>
<reference evidence="3 4" key="1">
    <citation type="submission" date="2017-08" db="EMBL/GenBank/DDBJ databases">
        <title>Infants hospitalized years apart are colonized by the same room-sourced microbial strains.</title>
        <authorList>
            <person name="Brooks B."/>
            <person name="Olm M.R."/>
            <person name="Firek B.A."/>
            <person name="Baker R."/>
            <person name="Thomas B.C."/>
            <person name="Morowitz M.J."/>
            <person name="Banfield J.F."/>
        </authorList>
    </citation>
    <scope>NUCLEOTIDE SEQUENCE [LARGE SCALE GENOMIC DNA]</scope>
    <source>
        <strain evidence="3">S2_003_000_R2_4</strain>
    </source>
</reference>
<dbReference type="PANTHER" id="PTHR35174">
    <property type="entry name" value="BLL7171 PROTEIN-RELATED"/>
    <property type="match status" value="1"/>
</dbReference>
<dbReference type="SUPFAM" id="SSF54909">
    <property type="entry name" value="Dimeric alpha+beta barrel"/>
    <property type="match status" value="1"/>
</dbReference>
<dbReference type="Pfam" id="PF03795">
    <property type="entry name" value="YCII"/>
    <property type="match status" value="1"/>
</dbReference>
<evidence type="ECO:0000313" key="4">
    <source>
        <dbReference type="Proteomes" id="UP000249393"/>
    </source>
</evidence>
<comment type="caution">
    <text evidence="3">The sequence shown here is derived from an EMBL/GenBank/DDBJ whole genome shotgun (WGS) entry which is preliminary data.</text>
</comment>
<name>A0A2W5UUE4_9CAUL</name>
<evidence type="ECO:0000313" key="3">
    <source>
        <dbReference type="EMBL" id="PZR30592.1"/>
    </source>
</evidence>
<organism evidence="3 4">
    <name type="scientific">Caulobacter segnis</name>
    <dbReference type="NCBI Taxonomy" id="88688"/>
    <lineage>
        <taxon>Bacteria</taxon>
        <taxon>Pseudomonadati</taxon>
        <taxon>Pseudomonadota</taxon>
        <taxon>Alphaproteobacteria</taxon>
        <taxon>Caulobacterales</taxon>
        <taxon>Caulobacteraceae</taxon>
        <taxon>Caulobacter</taxon>
    </lineage>
</organism>
<comment type="similarity">
    <text evidence="1">Belongs to the YciI family.</text>
</comment>
<protein>
    <recommendedName>
        <fullName evidence="2">YCII-related domain-containing protein</fullName>
    </recommendedName>
</protein>
<dbReference type="RefSeq" id="WP_304282991.1">
    <property type="nucleotide sequence ID" value="NZ_QFQZ01000125.1"/>
</dbReference>
<proteinExistence type="inferred from homology"/>
<feature type="domain" description="YCII-related" evidence="2">
    <location>
        <begin position="1"/>
        <end position="114"/>
    </location>
</feature>
<dbReference type="AlphaFoldDB" id="A0A2W5UUE4"/>
<dbReference type="Gene3D" id="3.30.70.1060">
    <property type="entry name" value="Dimeric alpha+beta barrel"/>
    <property type="match status" value="1"/>
</dbReference>
<sequence length="116" mass="12383">MKYALLIFEDEKAFRGDNGRAWEEILAAHGAFAGELAEKGILKGGAGLKTSDTATTARKTSGQYALHDGPYAEAREQLGGFYLVEVDSLDDALALAKRVPLAGDGSVEVRPIIDED</sequence>
<dbReference type="PANTHER" id="PTHR35174:SF3">
    <property type="entry name" value="BLL7171 PROTEIN"/>
    <property type="match status" value="1"/>
</dbReference>
<dbReference type="InterPro" id="IPR005545">
    <property type="entry name" value="YCII"/>
</dbReference>
<evidence type="ECO:0000259" key="2">
    <source>
        <dbReference type="Pfam" id="PF03795"/>
    </source>
</evidence>
<dbReference type="InterPro" id="IPR011008">
    <property type="entry name" value="Dimeric_a/b-barrel"/>
</dbReference>
<gene>
    <name evidence="3" type="ORF">DI526_22120</name>
</gene>
<dbReference type="EMBL" id="QFQZ01000125">
    <property type="protein sequence ID" value="PZR30592.1"/>
    <property type="molecule type" value="Genomic_DNA"/>
</dbReference>